<accession>A0A851RKS4</accession>
<keyword evidence="3" id="KW-0507">mRNA processing</keyword>
<dbReference type="FunFam" id="3.30.420.10:FF:000011">
    <property type="entry name" value="PAN2-PAN3 deadenylation complex catalytic subunit PAN2"/>
    <property type="match status" value="1"/>
</dbReference>
<evidence type="ECO:0000256" key="8">
    <source>
        <dbReference type="ARBA" id="ARBA00023242"/>
    </source>
</evidence>
<keyword evidence="2" id="KW-0963">Cytoplasm</keyword>
<dbReference type="InterPro" id="IPR050785">
    <property type="entry name" value="PAN2-PAN3_catalytic_subunit"/>
</dbReference>
<gene>
    <name evidence="11" type="primary">Pan2</name>
    <name evidence="11" type="ORF">CERCOR_R12811</name>
</gene>
<evidence type="ECO:0000256" key="9">
    <source>
        <dbReference type="SAM" id="MobiDB-lite"/>
    </source>
</evidence>
<dbReference type="AlphaFoldDB" id="A0A851RKS4"/>
<dbReference type="InterPro" id="IPR012337">
    <property type="entry name" value="RNaseH-like_sf"/>
</dbReference>
<proteinExistence type="inferred from homology"/>
<comment type="catalytic activity">
    <reaction evidence="1">
        <text>Exonucleolytic cleavage of poly(A) to 5'-AMP.</text>
        <dbReference type="EC" id="3.1.13.4"/>
    </reaction>
</comment>
<dbReference type="Gene3D" id="2.130.10.10">
    <property type="entry name" value="YVTN repeat-like/Quinoprotein amine dehydrogenase"/>
    <property type="match status" value="1"/>
</dbReference>
<dbReference type="InterPro" id="IPR013520">
    <property type="entry name" value="Ribonucl_H"/>
</dbReference>
<dbReference type="CDD" id="cd06143">
    <property type="entry name" value="PAN2_exo"/>
    <property type="match status" value="1"/>
</dbReference>
<feature type="domain" description="USP" evidence="10">
    <location>
        <begin position="459"/>
        <end position="861"/>
    </location>
</feature>
<reference evidence="11" key="1">
    <citation type="submission" date="2019-09" db="EMBL/GenBank/DDBJ databases">
        <title>Bird 10,000 Genomes (B10K) Project - Family phase.</title>
        <authorList>
            <person name="Zhang G."/>
        </authorList>
    </citation>
    <scope>NUCLEOTIDE SEQUENCE</scope>
    <source>
        <strain evidence="11">OUT-0024</strain>
        <tissue evidence="11">Muscle</tissue>
    </source>
</reference>
<sequence length="1138" mass="128114">MNFEGLNPSLAEFAPPLHPALEPVLDPHLNPNLVELDPEGVSLEGLPVPESVHLMEGMYSELHTAVSEVGVPVSVAHFDLHEEMLWVGNHGGHATSFFGPTLERYSSFQVNSSDDIRQIQSLENGVLFLTKTNLKYQSRGGLIIFDYLMDESEDMHSLLLTDSNTLLVAGLQNHVLEMDLNTVQETQKGGWAVGKIKMIAPAGLKLAHEQIMCAMEIRGTAPAGLTDGDRRHCWPHQPNTSHFSLSPGQCQFCEPTGLANPADIFHVNTVGPLIMTFDVSASKQALAFGDSEGCVHLWADSPEVTFNAYSRETDFALPCMVDTLPHLDWNQDLVPLSLIPVPLTSDALLSDWPAANSAPAPRRAPPVDPEILRTMKKVGFIGYAPNPRTKLRNQIPYRLKEMDNEFDNFSQVPESPIGREEEPHLYRVAKKYRKVVTIKYSKLGLEDFDFKHYNKTLFAGLEPHIPNAYCNCMIQVLYFLEPVRCLVQNHLCQKEFCLGCELGLLFHMLDLSRGDPCQGSNFLRAFRTIPEASALGLILADSDEATGKVNLGRLIQSWNRFILTQLHQETQEQEGPQAYRGAGSSSFGSSGDSVIGQLFSCEMENCSMCRCGKETVRVSSTLLFTLSYPDSTEKPAKDYEFAQILKRSICLEQNTQAWCENCEKYQPTVQTRNIRCLPDVLVINCEVNSSKEADFWKTQAEYSFQKAMMKRGGFDITKGKEISLGEWKDLGNPDTGHSYPSVEELKNIWIPHAIKMRLTKSKELDVSNWSETDELSPTDDPESVYIYDLMATVVHILDSRTGGSLVGHIKVGETYHQRKEGVTHQQWYLFNDFLIEPVDKCEAVQFDMSWKVPAILYYARRNLNSKYNLVIKNPIEASVLLAEASLARKQRKCHATFIPLMLNEMPQAGDLVGLDAEFVTLNEEEAELRSDGTKSTIKPSQMSVARITCVRGQGPNEGVPFIDDYISTQEQVVDYLTQYSGIKPGDLDAKISSKHLTTLKSTYLKLRFLIDVGVKFVGHGLQKDFRVINLMVPKDQVIDTVYLFHIPRKRMISLRFLAWYFLDLKIQGETHDSIEDARTALQLYRKYLELSPQGSEPEEFRKVLKGLYEKGRKLDWKVPEPDSQSSPKRKMSPPSPPR</sequence>
<keyword evidence="6" id="KW-0378">Hydrolase</keyword>
<evidence type="ECO:0000313" key="11">
    <source>
        <dbReference type="EMBL" id="NXC92016.1"/>
    </source>
</evidence>
<dbReference type="Proteomes" id="UP000631545">
    <property type="component" value="Unassembled WGS sequence"/>
</dbReference>
<dbReference type="SUPFAM" id="SSF54001">
    <property type="entry name" value="Cysteine proteinases"/>
    <property type="match status" value="1"/>
</dbReference>
<dbReference type="InterPro" id="IPR028889">
    <property type="entry name" value="USP"/>
</dbReference>
<evidence type="ECO:0000256" key="2">
    <source>
        <dbReference type="ARBA" id="ARBA00022490"/>
    </source>
</evidence>
<feature type="region of interest" description="Disordered" evidence="9">
    <location>
        <begin position="1115"/>
        <end position="1138"/>
    </location>
</feature>
<dbReference type="SUPFAM" id="SSF53098">
    <property type="entry name" value="Ribonuclease H-like"/>
    <property type="match status" value="1"/>
</dbReference>
<dbReference type="HAMAP" id="MF_03182">
    <property type="entry name" value="PAN2"/>
    <property type="match status" value="1"/>
</dbReference>
<evidence type="ECO:0000256" key="6">
    <source>
        <dbReference type="ARBA" id="ARBA00022801"/>
    </source>
</evidence>
<dbReference type="InterPro" id="IPR048841">
    <property type="entry name" value="PAN2_N"/>
</dbReference>
<keyword evidence="4" id="KW-0540">Nuclease</keyword>
<dbReference type="InterPro" id="IPR036397">
    <property type="entry name" value="RNaseH_sf"/>
</dbReference>
<dbReference type="Pfam" id="PF00929">
    <property type="entry name" value="RNase_T"/>
    <property type="match status" value="1"/>
</dbReference>
<dbReference type="InterPro" id="IPR038765">
    <property type="entry name" value="Papain-like_cys_pep_sf"/>
</dbReference>
<dbReference type="PANTHER" id="PTHR15728">
    <property type="entry name" value="DEADENYLATION COMPLEX CATALYTIC SUBUNIT PAN2"/>
    <property type="match status" value="1"/>
</dbReference>
<evidence type="ECO:0000256" key="5">
    <source>
        <dbReference type="ARBA" id="ARBA00022723"/>
    </source>
</evidence>
<evidence type="ECO:0000256" key="4">
    <source>
        <dbReference type="ARBA" id="ARBA00022722"/>
    </source>
</evidence>
<dbReference type="PROSITE" id="PS50235">
    <property type="entry name" value="USP_3"/>
    <property type="match status" value="1"/>
</dbReference>
<dbReference type="GO" id="GO:0000932">
    <property type="term" value="C:P-body"/>
    <property type="evidence" value="ECO:0007669"/>
    <property type="project" value="TreeGrafter"/>
</dbReference>
<dbReference type="EMBL" id="WBND01001937">
    <property type="protein sequence ID" value="NXC92016.1"/>
    <property type="molecule type" value="Genomic_DNA"/>
</dbReference>
<dbReference type="Gene3D" id="3.90.70.10">
    <property type="entry name" value="Cysteine proteinases"/>
    <property type="match status" value="1"/>
</dbReference>
<dbReference type="CDD" id="cd02672">
    <property type="entry name" value="Peptidase_C19P"/>
    <property type="match status" value="1"/>
</dbReference>
<comment type="caution">
    <text evidence="11">The sequence shown here is derived from an EMBL/GenBank/DDBJ whole genome shotgun (WGS) entry which is preliminary data.</text>
</comment>
<name>A0A851RKS4_TYCCO</name>
<keyword evidence="7" id="KW-0269">Exonuclease</keyword>
<evidence type="ECO:0000256" key="7">
    <source>
        <dbReference type="ARBA" id="ARBA00022839"/>
    </source>
</evidence>
<evidence type="ECO:0000259" key="10">
    <source>
        <dbReference type="PROSITE" id="PS50235"/>
    </source>
</evidence>
<dbReference type="GO" id="GO:0000289">
    <property type="term" value="P:nuclear-transcribed mRNA poly(A) tail shortening"/>
    <property type="evidence" value="ECO:0007669"/>
    <property type="project" value="InterPro"/>
</dbReference>
<dbReference type="GO" id="GO:0031251">
    <property type="term" value="C:PAN complex"/>
    <property type="evidence" value="ECO:0007669"/>
    <property type="project" value="InterPro"/>
</dbReference>
<dbReference type="GO" id="GO:0004535">
    <property type="term" value="F:poly(A)-specific ribonuclease activity"/>
    <property type="evidence" value="ECO:0007669"/>
    <property type="project" value="UniProtKB-EC"/>
</dbReference>
<dbReference type="Pfam" id="PF20770">
    <property type="entry name" value="PAN2_N"/>
    <property type="match status" value="2"/>
</dbReference>
<protein>
    <submittedName>
        <fullName evidence="11">PAN2 protein</fullName>
    </submittedName>
</protein>
<dbReference type="Pfam" id="PF13423">
    <property type="entry name" value="UCH_1"/>
    <property type="match status" value="1"/>
</dbReference>
<organism evidence="11 12">
    <name type="scientific">Tychaedon coryphoeus</name>
    <name type="common">Karoo scrub-robin</name>
    <name type="synonym">Erythropygia coryphaeus</name>
    <dbReference type="NCBI Taxonomy" id="614051"/>
    <lineage>
        <taxon>Eukaryota</taxon>
        <taxon>Metazoa</taxon>
        <taxon>Chordata</taxon>
        <taxon>Craniata</taxon>
        <taxon>Vertebrata</taxon>
        <taxon>Euteleostomi</taxon>
        <taxon>Archelosauria</taxon>
        <taxon>Archosauria</taxon>
        <taxon>Dinosauria</taxon>
        <taxon>Saurischia</taxon>
        <taxon>Theropoda</taxon>
        <taxon>Coelurosauria</taxon>
        <taxon>Aves</taxon>
        <taxon>Neognathae</taxon>
        <taxon>Neoaves</taxon>
        <taxon>Telluraves</taxon>
        <taxon>Australaves</taxon>
        <taxon>Passeriformes</taxon>
        <taxon>Muscicapidae</taxon>
        <taxon>Cercotrichas</taxon>
    </lineage>
</organism>
<dbReference type="SMART" id="SM00479">
    <property type="entry name" value="EXOIII"/>
    <property type="match status" value="1"/>
</dbReference>
<dbReference type="PANTHER" id="PTHR15728:SF0">
    <property type="entry name" value="PAN2-PAN3 DEADENYLATION COMPLEX CATALYTIC SUBUNIT PAN2"/>
    <property type="match status" value="1"/>
</dbReference>
<feature type="non-terminal residue" evidence="11">
    <location>
        <position position="1138"/>
    </location>
</feature>
<dbReference type="GO" id="GO:0003676">
    <property type="term" value="F:nucleic acid binding"/>
    <property type="evidence" value="ECO:0007669"/>
    <property type="project" value="InterPro"/>
</dbReference>
<dbReference type="GO" id="GO:0006397">
    <property type="term" value="P:mRNA processing"/>
    <property type="evidence" value="ECO:0007669"/>
    <property type="project" value="UniProtKB-KW"/>
</dbReference>
<evidence type="ECO:0000256" key="3">
    <source>
        <dbReference type="ARBA" id="ARBA00022664"/>
    </source>
</evidence>
<dbReference type="InterPro" id="IPR030843">
    <property type="entry name" value="PAN2"/>
</dbReference>
<evidence type="ECO:0000256" key="1">
    <source>
        <dbReference type="ARBA" id="ARBA00001663"/>
    </source>
</evidence>
<dbReference type="GO" id="GO:0046872">
    <property type="term" value="F:metal ion binding"/>
    <property type="evidence" value="ECO:0007669"/>
    <property type="project" value="UniProtKB-KW"/>
</dbReference>
<dbReference type="FunFam" id="3.90.70.10:FF:000017">
    <property type="entry name" value="PAN2-PAN3 deadenylation complex catalytic subunit PAN2"/>
    <property type="match status" value="1"/>
</dbReference>
<keyword evidence="12" id="KW-1185">Reference proteome</keyword>
<dbReference type="InterPro" id="IPR015943">
    <property type="entry name" value="WD40/YVTN_repeat-like_dom_sf"/>
</dbReference>
<keyword evidence="8" id="KW-0539">Nucleus</keyword>
<evidence type="ECO:0000313" key="12">
    <source>
        <dbReference type="Proteomes" id="UP000631545"/>
    </source>
</evidence>
<keyword evidence="5" id="KW-0479">Metal-binding</keyword>
<dbReference type="InterPro" id="IPR028881">
    <property type="entry name" value="PAN2_UCH_dom"/>
</dbReference>
<feature type="non-terminal residue" evidence="11">
    <location>
        <position position="1"/>
    </location>
</feature>
<dbReference type="Gene3D" id="3.30.420.10">
    <property type="entry name" value="Ribonuclease H-like superfamily/Ribonuclease H"/>
    <property type="match status" value="1"/>
</dbReference>